<sequence>MAMKRHLAFLVCLMVSAAAFKPSTPSPYQRDLSRGIRKHNRDDGPEASADDDFTHDHGMVVVVVNEKCTKFYHGLMRPPITSQAPTSTYVHPADPWRMKTQQLGHPRQRRSRTGLYSTNFGPREATPGSSQQPDRDHYMRAIEQHLTPASRALLIGHGKGKGDAIDILLKDITNTRPQLAEKITEKIHVDDSHLTDRQVLQLARRIVFGEDPRKPRRIHGQALPPSEFGALDFRGL</sequence>
<evidence type="ECO:0000313" key="4">
    <source>
        <dbReference type="Proteomes" id="UP000019335"/>
    </source>
</evidence>
<keyword evidence="2" id="KW-0732">Signal</keyword>
<name>W7TAE2_9STRA</name>
<dbReference type="AlphaFoldDB" id="W7TAE2"/>
<feature type="region of interest" description="Disordered" evidence="1">
    <location>
        <begin position="23"/>
        <end position="52"/>
    </location>
</feature>
<organism evidence="3 4">
    <name type="scientific">Nannochloropsis gaditana</name>
    <dbReference type="NCBI Taxonomy" id="72520"/>
    <lineage>
        <taxon>Eukaryota</taxon>
        <taxon>Sar</taxon>
        <taxon>Stramenopiles</taxon>
        <taxon>Ochrophyta</taxon>
        <taxon>Eustigmatophyceae</taxon>
        <taxon>Eustigmatales</taxon>
        <taxon>Monodopsidaceae</taxon>
        <taxon>Nannochloropsis</taxon>
    </lineage>
</organism>
<feature type="chain" id="PRO_5004903999" evidence="2">
    <location>
        <begin position="20"/>
        <end position="236"/>
    </location>
</feature>
<feature type="signal peptide" evidence="2">
    <location>
        <begin position="1"/>
        <end position="19"/>
    </location>
</feature>
<evidence type="ECO:0000256" key="1">
    <source>
        <dbReference type="SAM" id="MobiDB-lite"/>
    </source>
</evidence>
<reference evidence="3 4" key="1">
    <citation type="journal article" date="2014" name="Mol. Plant">
        <title>Chromosome Scale Genome Assembly and Transcriptome Profiling of Nannochloropsis gaditana in Nitrogen Depletion.</title>
        <authorList>
            <person name="Corteggiani Carpinelli E."/>
            <person name="Telatin A."/>
            <person name="Vitulo N."/>
            <person name="Forcato C."/>
            <person name="D'Angelo M."/>
            <person name="Schiavon R."/>
            <person name="Vezzi A."/>
            <person name="Giacometti G.M."/>
            <person name="Morosinotto T."/>
            <person name="Valle G."/>
        </authorList>
    </citation>
    <scope>NUCLEOTIDE SEQUENCE [LARGE SCALE GENOMIC DNA]</scope>
    <source>
        <strain evidence="3 4">B-31</strain>
    </source>
</reference>
<dbReference type="Proteomes" id="UP000019335">
    <property type="component" value="Chromosome 15"/>
</dbReference>
<accession>W7TAE2</accession>
<evidence type="ECO:0000313" key="3">
    <source>
        <dbReference type="EMBL" id="EWM23980.1"/>
    </source>
</evidence>
<protein>
    <submittedName>
        <fullName evidence="3">Uncharacterized protein</fullName>
    </submittedName>
</protein>
<comment type="caution">
    <text evidence="3">The sequence shown here is derived from an EMBL/GenBank/DDBJ whole genome shotgun (WGS) entry which is preliminary data.</text>
</comment>
<keyword evidence="4" id="KW-1185">Reference proteome</keyword>
<dbReference type="OrthoDB" id="10271566at2759"/>
<feature type="region of interest" description="Disordered" evidence="1">
    <location>
        <begin position="99"/>
        <end position="134"/>
    </location>
</feature>
<dbReference type="EMBL" id="AZIL01001411">
    <property type="protein sequence ID" value="EWM23980.1"/>
    <property type="molecule type" value="Genomic_DNA"/>
</dbReference>
<evidence type="ECO:0000256" key="2">
    <source>
        <dbReference type="SAM" id="SignalP"/>
    </source>
</evidence>
<gene>
    <name evidence="3" type="ORF">Naga_100027g11</name>
</gene>
<proteinExistence type="predicted"/>